<evidence type="ECO:0000259" key="1">
    <source>
        <dbReference type="Pfam" id="PF25794"/>
    </source>
</evidence>
<evidence type="ECO:0000313" key="2">
    <source>
        <dbReference type="EMBL" id="EDO32858.1"/>
    </source>
</evidence>
<evidence type="ECO:0000313" key="3">
    <source>
        <dbReference type="Proteomes" id="UP000001593"/>
    </source>
</evidence>
<dbReference type="OMA" id="DAMFQEE"/>
<dbReference type="Pfam" id="PF25794">
    <property type="entry name" value="SACS"/>
    <property type="match status" value="1"/>
</dbReference>
<dbReference type="KEGG" id="nve:5504011"/>
<dbReference type="InterPro" id="IPR036890">
    <property type="entry name" value="HATPase_C_sf"/>
</dbReference>
<proteinExistence type="predicted"/>
<dbReference type="PhylomeDB" id="A7STX0"/>
<dbReference type="PANTHER" id="PTHR15600:SF42">
    <property type="entry name" value="SACSIN"/>
    <property type="match status" value="1"/>
</dbReference>
<dbReference type="AlphaFoldDB" id="A7STX0"/>
<dbReference type="STRING" id="45351.A7STX0"/>
<feature type="domain" description="Sacsin/Nov" evidence="1">
    <location>
        <begin position="12"/>
        <end position="215"/>
    </location>
</feature>
<organism evidence="2 3">
    <name type="scientific">Nematostella vectensis</name>
    <name type="common">Starlet sea anemone</name>
    <dbReference type="NCBI Taxonomy" id="45351"/>
    <lineage>
        <taxon>Eukaryota</taxon>
        <taxon>Metazoa</taxon>
        <taxon>Cnidaria</taxon>
        <taxon>Anthozoa</taxon>
        <taxon>Hexacorallia</taxon>
        <taxon>Actiniaria</taxon>
        <taxon>Edwardsiidae</taxon>
        <taxon>Nematostella</taxon>
    </lineage>
</organism>
<sequence length="216" mass="24882">MSKHGVNTQCHCVQELIQNAEDAEAREVKVLYDEHSYGTHSLFKPELAKFQGPALYAYNNARFKRDDWNGLRMLCDSIKVKDPMKVGRFGLGFKSVFHITDLPSVISNDRLRMIDPQETFVSTPERRRTGRGWHLKKDAASIRRTPDQFAPYKGIFNCSQEAFANGEYDGTLFRFPLRQEASRVSENVYSCKKIQGLYECFKAEAHLTLLFMKSLE</sequence>
<dbReference type="eggNOG" id="ENOG502QQPY">
    <property type="taxonomic scope" value="Eukaryota"/>
</dbReference>
<accession>A7STX0</accession>
<dbReference type="InterPro" id="IPR058210">
    <property type="entry name" value="SACS/Nov_dom"/>
</dbReference>
<keyword evidence="3" id="KW-1185">Reference proteome</keyword>
<name>A7STX0_NEMVE</name>
<dbReference type="NCBIfam" id="NF047352">
    <property type="entry name" value="P_loop_sacsin"/>
    <property type="match status" value="1"/>
</dbReference>
<feature type="non-terminal residue" evidence="2">
    <location>
        <position position="1"/>
    </location>
</feature>
<protein>
    <recommendedName>
        <fullName evidence="1">Sacsin/Nov domain-containing protein</fullName>
    </recommendedName>
</protein>
<dbReference type="EMBL" id="DS469803">
    <property type="protein sequence ID" value="EDO32858.1"/>
    <property type="molecule type" value="Genomic_DNA"/>
</dbReference>
<dbReference type="InterPro" id="IPR052972">
    <property type="entry name" value="Sacsin_chaperone_reg"/>
</dbReference>
<dbReference type="PANTHER" id="PTHR15600">
    <property type="entry name" value="SACSIN"/>
    <property type="match status" value="1"/>
</dbReference>
<dbReference type="Proteomes" id="UP000001593">
    <property type="component" value="Unassembled WGS sequence"/>
</dbReference>
<dbReference type="SUPFAM" id="SSF55874">
    <property type="entry name" value="ATPase domain of HSP90 chaperone/DNA topoisomerase II/histidine kinase"/>
    <property type="match status" value="1"/>
</dbReference>
<dbReference type="HOGENOM" id="CLU_080878_0_0_1"/>
<dbReference type="InParanoid" id="A7STX0"/>
<reference evidence="2 3" key="1">
    <citation type="journal article" date="2007" name="Science">
        <title>Sea anemone genome reveals ancestral eumetazoan gene repertoire and genomic organization.</title>
        <authorList>
            <person name="Putnam N.H."/>
            <person name="Srivastava M."/>
            <person name="Hellsten U."/>
            <person name="Dirks B."/>
            <person name="Chapman J."/>
            <person name="Salamov A."/>
            <person name="Terry A."/>
            <person name="Shapiro H."/>
            <person name="Lindquist E."/>
            <person name="Kapitonov V.V."/>
            <person name="Jurka J."/>
            <person name="Genikhovich G."/>
            <person name="Grigoriev I.V."/>
            <person name="Lucas S.M."/>
            <person name="Steele R.E."/>
            <person name="Finnerty J.R."/>
            <person name="Technau U."/>
            <person name="Martindale M.Q."/>
            <person name="Rokhsar D.S."/>
        </authorList>
    </citation>
    <scope>NUCLEOTIDE SEQUENCE [LARGE SCALE GENOMIC DNA]</scope>
    <source>
        <strain evidence="3">CH2 X CH6</strain>
    </source>
</reference>
<gene>
    <name evidence="2" type="ORF">NEMVEDRAFT_v1g131612</name>
</gene>